<dbReference type="PANTHER" id="PTHR10921">
    <property type="entry name" value="NUCLEAR DISTRIBUTION PROTEIN NUDE HOMOLOG 1"/>
    <property type="match status" value="1"/>
</dbReference>
<evidence type="ECO:0000313" key="10">
    <source>
        <dbReference type="EMBL" id="EPQ29246.1"/>
    </source>
</evidence>
<organism evidence="10 11">
    <name type="scientific">Pseudozyma flocculosa PF-1</name>
    <dbReference type="NCBI Taxonomy" id="1277687"/>
    <lineage>
        <taxon>Eukaryota</taxon>
        <taxon>Fungi</taxon>
        <taxon>Dikarya</taxon>
        <taxon>Basidiomycota</taxon>
        <taxon>Ustilaginomycotina</taxon>
        <taxon>Ustilaginomycetes</taxon>
        <taxon>Ustilaginales</taxon>
        <taxon>Ustilaginaceae</taxon>
        <taxon>Pseudozyma</taxon>
    </lineage>
</organism>
<evidence type="ECO:0000256" key="8">
    <source>
        <dbReference type="SAM" id="MobiDB-lite"/>
    </source>
</evidence>
<comment type="similarity">
    <text evidence="2">Belongs to the nudE family.</text>
</comment>
<comment type="subcellular location">
    <subcellularLocation>
        <location evidence="1">Cytoplasm</location>
        <location evidence="1">Cytoskeleton</location>
    </subcellularLocation>
</comment>
<keyword evidence="3" id="KW-0963">Cytoplasm</keyword>
<dbReference type="AlphaFoldDB" id="A0A061HF22"/>
<keyword evidence="5 7" id="KW-0175">Coiled coil</keyword>
<dbReference type="GO" id="GO:0000132">
    <property type="term" value="P:establishment of mitotic spindle orientation"/>
    <property type="evidence" value="ECO:0007669"/>
    <property type="project" value="TreeGrafter"/>
</dbReference>
<gene>
    <name evidence="10" type="ORF">PFL1_03001</name>
</gene>
<dbReference type="RefSeq" id="XP_007878709.1">
    <property type="nucleotide sequence ID" value="XM_007880518.1"/>
</dbReference>
<dbReference type="GeneID" id="19317113"/>
<feature type="compositionally biased region" description="Polar residues" evidence="8">
    <location>
        <begin position="461"/>
        <end position="472"/>
    </location>
</feature>
<dbReference type="HOGENOM" id="CLU_028360_0_0_1"/>
<dbReference type="PANTHER" id="PTHR10921:SF1">
    <property type="entry name" value="NUCLEAR DISTRIBUTION PROTEIN NUDE HOMOLOG"/>
    <property type="match status" value="1"/>
</dbReference>
<evidence type="ECO:0000256" key="4">
    <source>
        <dbReference type="ARBA" id="ARBA00022701"/>
    </source>
</evidence>
<evidence type="ECO:0000259" key="9">
    <source>
        <dbReference type="Pfam" id="PF04880"/>
    </source>
</evidence>
<feature type="compositionally biased region" description="Polar residues" evidence="8">
    <location>
        <begin position="553"/>
        <end position="565"/>
    </location>
</feature>
<reference evidence="10 11" key="1">
    <citation type="journal article" date="2013" name="Plant Cell">
        <title>The transition from a phytopathogenic smut ancestor to an anamorphic biocontrol agent deciphered by comparative whole-genome analysis.</title>
        <authorList>
            <person name="Lefebvre F."/>
            <person name="Joly D.L."/>
            <person name="Labbe C."/>
            <person name="Teichmann B."/>
            <person name="Linning R."/>
            <person name="Belzile F."/>
            <person name="Bakkeren G."/>
            <person name="Belanger R.R."/>
        </authorList>
    </citation>
    <scope>NUCLEOTIDE SEQUENCE [LARGE SCALE GENOMIC DNA]</scope>
    <source>
        <strain evidence="10 11">PF-1</strain>
    </source>
</reference>
<feature type="compositionally biased region" description="Low complexity" evidence="8">
    <location>
        <begin position="426"/>
        <end position="435"/>
    </location>
</feature>
<feature type="compositionally biased region" description="Low complexity" evidence="8">
    <location>
        <begin position="589"/>
        <end position="604"/>
    </location>
</feature>
<feature type="compositionally biased region" description="Gly residues" evidence="8">
    <location>
        <begin position="384"/>
        <end position="396"/>
    </location>
</feature>
<name>A0A061HF22_9BASI</name>
<keyword evidence="6" id="KW-0206">Cytoskeleton</keyword>
<feature type="region of interest" description="Disordered" evidence="8">
    <location>
        <begin position="298"/>
        <end position="337"/>
    </location>
</feature>
<dbReference type="GO" id="GO:0047496">
    <property type="term" value="P:vesicle transport along microtubule"/>
    <property type="evidence" value="ECO:0007669"/>
    <property type="project" value="TreeGrafter"/>
</dbReference>
<dbReference type="GO" id="GO:0007020">
    <property type="term" value="P:microtubule nucleation"/>
    <property type="evidence" value="ECO:0007669"/>
    <property type="project" value="TreeGrafter"/>
</dbReference>
<dbReference type="Pfam" id="PF04880">
    <property type="entry name" value="NUDE_C"/>
    <property type="match status" value="1"/>
</dbReference>
<sequence>MSDDEATPHFDTPEQEIKHWKSKVADMQDALREAQSSLTDFMESSKDLEAEMEKEISASSKTISGLQRANESLKDSVEDWKLKYQKSLAEHSSMMNSVTRELNTLRESHNLYKAKLRDMEMDNDELENAERMIASSLADMESRYNKTIERTALLEEELVQKSALQDENQRLKDELRDLAEEVAVLRDYSTRSRATSRTDTIPEDANVRHSADEAASSEAGPSSLRRRERPVSYTADRPSSRQALASPTVGRTNFSQRVAGIQAHARRGSRDVRDLVATPTMGESPDSIVRSKSTRAIPSMGRDGAATGSPVGRSSLRDTVRGLPRTPTTAGGSRTSGVNSMVMMQTMVAKMKTLEGRIISARNLSSVSAVESSIPRPSSRMGSVGPGGGGGGGGAGYASPTLSQSARRTGPRPSLENKTSIASSIPLPTSGLSRSTTRRPSSRMSDRGTPPMPNVGLPRSATPSSQLSTPYPGSSRGPSPLEFMDHDPAALLPQNARLGTVAIARRRSSISSNGLHSGTVAAAAGTPAKVRVGSALPVMGSTPAVRREAGARASSTHQRPPSGQFSKEVGPPTAWKASARRSRSGSMVAKATTAATTTSVAREV</sequence>
<dbReference type="InterPro" id="IPR006964">
    <property type="entry name" value="NUDE_dom"/>
</dbReference>
<evidence type="ECO:0000256" key="7">
    <source>
        <dbReference type="SAM" id="Coils"/>
    </source>
</evidence>
<dbReference type="eggNOG" id="KOG1853">
    <property type="taxonomic scope" value="Eukaryota"/>
</dbReference>
<dbReference type="EMBL" id="KE361631">
    <property type="protein sequence ID" value="EPQ29246.1"/>
    <property type="molecule type" value="Genomic_DNA"/>
</dbReference>
<feature type="compositionally biased region" description="Polar residues" evidence="8">
    <location>
        <begin position="326"/>
        <end position="337"/>
    </location>
</feature>
<dbReference type="GO" id="GO:0000776">
    <property type="term" value="C:kinetochore"/>
    <property type="evidence" value="ECO:0007669"/>
    <property type="project" value="TreeGrafter"/>
</dbReference>
<dbReference type="InterPro" id="IPR033494">
    <property type="entry name" value="NUDE"/>
</dbReference>
<feature type="region of interest" description="Disordered" evidence="8">
    <location>
        <begin position="366"/>
        <end position="478"/>
    </location>
</feature>
<dbReference type="GO" id="GO:0005874">
    <property type="term" value="C:microtubule"/>
    <property type="evidence" value="ECO:0007669"/>
    <property type="project" value="UniProtKB-KW"/>
</dbReference>
<evidence type="ECO:0000313" key="11">
    <source>
        <dbReference type="Proteomes" id="UP000053664"/>
    </source>
</evidence>
<evidence type="ECO:0000256" key="3">
    <source>
        <dbReference type="ARBA" id="ARBA00022490"/>
    </source>
</evidence>
<keyword evidence="4" id="KW-0493">Microtubule</keyword>
<dbReference type="GO" id="GO:0007059">
    <property type="term" value="P:chromosome segregation"/>
    <property type="evidence" value="ECO:0007669"/>
    <property type="project" value="TreeGrafter"/>
</dbReference>
<feature type="coiled-coil region" evidence="7">
    <location>
        <begin position="17"/>
        <end position="188"/>
    </location>
</feature>
<feature type="compositionally biased region" description="Polar residues" evidence="8">
    <location>
        <begin position="240"/>
        <end position="250"/>
    </location>
</feature>
<feature type="region of interest" description="Disordered" evidence="8">
    <location>
        <begin position="189"/>
        <end position="250"/>
    </location>
</feature>
<evidence type="ECO:0000256" key="6">
    <source>
        <dbReference type="ARBA" id="ARBA00023212"/>
    </source>
</evidence>
<dbReference type="KEGG" id="pfp:PFL1_03001"/>
<evidence type="ECO:0000256" key="2">
    <source>
        <dbReference type="ARBA" id="ARBA00007429"/>
    </source>
</evidence>
<dbReference type="GO" id="GO:0051642">
    <property type="term" value="P:centrosome localization"/>
    <property type="evidence" value="ECO:0007669"/>
    <property type="project" value="TreeGrafter"/>
</dbReference>
<dbReference type="Proteomes" id="UP000053664">
    <property type="component" value="Unassembled WGS sequence"/>
</dbReference>
<protein>
    <recommendedName>
        <fullName evidence="9">NUDE domain-containing protein</fullName>
    </recommendedName>
</protein>
<proteinExistence type="inferred from homology"/>
<feature type="domain" description="NUDE" evidence="9">
    <location>
        <begin position="136"/>
        <end position="240"/>
    </location>
</feature>
<evidence type="ECO:0000256" key="5">
    <source>
        <dbReference type="ARBA" id="ARBA00023054"/>
    </source>
</evidence>
<dbReference type="GO" id="GO:0008017">
    <property type="term" value="F:microtubule binding"/>
    <property type="evidence" value="ECO:0007669"/>
    <property type="project" value="InterPro"/>
</dbReference>
<feature type="region of interest" description="Disordered" evidence="8">
    <location>
        <begin position="546"/>
        <end position="604"/>
    </location>
</feature>
<evidence type="ECO:0000256" key="1">
    <source>
        <dbReference type="ARBA" id="ARBA00004245"/>
    </source>
</evidence>
<dbReference type="OrthoDB" id="5877028at2759"/>
<dbReference type="GO" id="GO:0005871">
    <property type="term" value="C:kinesin complex"/>
    <property type="evidence" value="ECO:0007669"/>
    <property type="project" value="TreeGrafter"/>
</dbReference>
<accession>A0A061HF22</accession>
<dbReference type="Gene3D" id="6.10.250.1080">
    <property type="match status" value="1"/>
</dbReference>